<dbReference type="eggNOG" id="COG1479">
    <property type="taxonomic scope" value="Bacteria"/>
</dbReference>
<dbReference type="Pfam" id="PF07510">
    <property type="entry name" value="GmrSD_C"/>
    <property type="match status" value="1"/>
</dbReference>
<dbReference type="EMBL" id="JNGW01000087">
    <property type="protein sequence ID" value="KDR51923.1"/>
    <property type="molecule type" value="Genomic_DNA"/>
</dbReference>
<dbReference type="HOGENOM" id="CLU_023391_0_0_10"/>
<dbReference type="AlphaFoldDB" id="A0A069QGC6"/>
<accession>A0A069QGC6</accession>
<comment type="caution">
    <text evidence="3">The sequence shown here is derived from an EMBL/GenBank/DDBJ whole genome shotgun (WGS) entry which is preliminary data.</text>
</comment>
<reference evidence="3 4" key="1">
    <citation type="submission" date="2013-08" db="EMBL/GenBank/DDBJ databases">
        <authorList>
            <person name="Weinstock G."/>
            <person name="Sodergren E."/>
            <person name="Wylie T."/>
            <person name="Fulton L."/>
            <person name="Fulton R."/>
            <person name="Fronick C."/>
            <person name="O'Laughlin M."/>
            <person name="Godfrey J."/>
            <person name="Miner T."/>
            <person name="Herter B."/>
            <person name="Appelbaum E."/>
            <person name="Cordes M."/>
            <person name="Lek S."/>
            <person name="Wollam A."/>
            <person name="Pepin K.H."/>
            <person name="Palsikar V.B."/>
            <person name="Mitreva M."/>
            <person name="Wilson R.K."/>
        </authorList>
    </citation>
    <scope>NUCLEOTIDE SEQUENCE [LARGE SCALE GENOMIC DNA]</scope>
    <source>
        <strain evidence="3 4">ATCC 15930</strain>
    </source>
</reference>
<dbReference type="Pfam" id="PF03235">
    <property type="entry name" value="GmrSD_N"/>
    <property type="match status" value="1"/>
</dbReference>
<protein>
    <recommendedName>
        <fullName evidence="5">DUF262 domain-containing protein</fullName>
    </recommendedName>
</protein>
<organism evidence="3 4">
    <name type="scientific">Hoylesella loescheii DSM 19665 = JCM 12249 = ATCC 15930</name>
    <dbReference type="NCBI Taxonomy" id="1122985"/>
    <lineage>
        <taxon>Bacteria</taxon>
        <taxon>Pseudomonadati</taxon>
        <taxon>Bacteroidota</taxon>
        <taxon>Bacteroidia</taxon>
        <taxon>Bacteroidales</taxon>
        <taxon>Prevotellaceae</taxon>
        <taxon>Hoylesella</taxon>
    </lineage>
</organism>
<dbReference type="PATRIC" id="fig|1122985.7.peg.2097"/>
<name>A0A069QGC6_HOYLO</name>
<dbReference type="PANTHER" id="PTHR35149">
    <property type="entry name" value="SLL5132 PROTEIN"/>
    <property type="match status" value="1"/>
</dbReference>
<evidence type="ECO:0008006" key="5">
    <source>
        <dbReference type="Google" id="ProtNLM"/>
    </source>
</evidence>
<dbReference type="InterPro" id="IPR004919">
    <property type="entry name" value="GmrSD_N"/>
</dbReference>
<feature type="domain" description="GmrSD restriction endonucleases N-terminal" evidence="1">
    <location>
        <begin position="17"/>
        <end position="208"/>
    </location>
</feature>
<dbReference type="InterPro" id="IPR011089">
    <property type="entry name" value="GmrSD_C"/>
</dbReference>
<sequence length="584" mass="69318">MNMNTNRYTPAIITAENYTFSIPLYQRLFAWGEEQVNGLLYDLKKHFEKEGEVPYYLGMLSCIENEGRYDLIDGQQRFTLMMLLGITFQKEGNGWDKFLAGGNRLTFKARSKDTEYIKSLIHKSSFVAEKNKQMNCGIQAIRNFMDKEFEDETTRETFAQRVYNHLSFFFSELPKEYAQHPESLNKYFEAMNNSGKGLEQHEILKVDLMRGEENQMYLTKIWNLVSEMNRPIIRYSENTTENEYRNAYIAAIGSCRNGRYEDALSQCEELTDKKSDRTLESIVAERHEFARIVGHSERSILSFPDFLRLNFAIFNKVEASYNFYREELLRIFKTDSIANKQNFYHQLLFTRLLIDYYFIYKEGNETITRYNLLFNAGEQKEALTQYQSMLYVSTTFYSWMRPILQELINSPIEKTDKLLDLLKVTDNGLHPMPTNTEDLSYGKVDRYYFWRLDYYLWENRDAYFEHEEDRMIVKDYVFKANRSIEHVHPQNQDHNSEWGEDAVNSFGNLALISQSFNSQQSNDSVNIKFARIEDQADNAKLESIKMYRIYLDAKRTPEGWDEKAREKHEEDMYNLLKKSYSMEE</sequence>
<dbReference type="Proteomes" id="UP000027442">
    <property type="component" value="Unassembled WGS sequence"/>
</dbReference>
<proteinExistence type="predicted"/>
<gene>
    <name evidence="3" type="ORF">HMPREF1991_02021</name>
</gene>
<dbReference type="PANTHER" id="PTHR35149:SF1">
    <property type="entry name" value="DUF5655 DOMAIN-CONTAINING PROTEIN"/>
    <property type="match status" value="1"/>
</dbReference>
<keyword evidence="4" id="KW-1185">Reference proteome</keyword>
<feature type="domain" description="GmrSD restriction endonucleases C-terminal" evidence="2">
    <location>
        <begin position="446"/>
        <end position="573"/>
    </location>
</feature>
<evidence type="ECO:0000259" key="1">
    <source>
        <dbReference type="Pfam" id="PF03235"/>
    </source>
</evidence>
<evidence type="ECO:0000313" key="4">
    <source>
        <dbReference type="Proteomes" id="UP000027442"/>
    </source>
</evidence>
<evidence type="ECO:0000313" key="3">
    <source>
        <dbReference type="EMBL" id="KDR51923.1"/>
    </source>
</evidence>
<evidence type="ECO:0000259" key="2">
    <source>
        <dbReference type="Pfam" id="PF07510"/>
    </source>
</evidence>